<evidence type="ECO:0000313" key="21">
    <source>
        <dbReference type="Proteomes" id="UP001558652"/>
    </source>
</evidence>
<comment type="catalytic activity">
    <reaction evidence="16">
        <text>prostaglandin H2 = prostaglandin E2</text>
        <dbReference type="Rhea" id="RHEA:12893"/>
        <dbReference type="ChEBI" id="CHEBI:57405"/>
        <dbReference type="ChEBI" id="CHEBI:606564"/>
        <dbReference type="EC" id="5.3.99.3"/>
    </reaction>
    <physiologicalReaction direction="left-to-right" evidence="16">
        <dbReference type="Rhea" id="RHEA:12894"/>
    </physiologicalReaction>
</comment>
<evidence type="ECO:0000256" key="18">
    <source>
        <dbReference type="ARBA" id="ARBA00037847"/>
    </source>
</evidence>
<evidence type="ECO:0000259" key="19">
    <source>
        <dbReference type="Pfam" id="PF13417"/>
    </source>
</evidence>
<keyword evidence="7" id="KW-0643">Prostaglandin biosynthesis</keyword>
<comment type="pathway">
    <text evidence="1">Lipid metabolism; prostaglandin biosynthesis.</text>
</comment>
<keyword evidence="5" id="KW-0644">Prostaglandin metabolism</keyword>
<evidence type="ECO:0000256" key="3">
    <source>
        <dbReference type="ARBA" id="ARBA00012203"/>
    </source>
</evidence>
<dbReference type="EC" id="5.3.99.3" evidence="3"/>
<evidence type="ECO:0000256" key="7">
    <source>
        <dbReference type="ARBA" id="ARBA00022585"/>
    </source>
</evidence>
<dbReference type="SFLD" id="SFLDG01182">
    <property type="entry name" value="Prostaglandin_E_synthase_like"/>
    <property type="match status" value="1"/>
</dbReference>
<keyword evidence="13" id="KW-0275">Fatty acid biosynthesis</keyword>
<evidence type="ECO:0000256" key="17">
    <source>
        <dbReference type="ARBA" id="ARBA00031041"/>
    </source>
</evidence>
<accession>A0ABD0YHF7</accession>
<comment type="subcellular location">
    <subcellularLocation>
        <location evidence="18">Endomembrane system</location>
        <topology evidence="18">Single-pass membrane protein</topology>
    </subcellularLocation>
</comment>
<dbReference type="GO" id="GO:0050220">
    <property type="term" value="F:prostaglandin-E synthase activity"/>
    <property type="evidence" value="ECO:0007669"/>
    <property type="project" value="UniProtKB-EC"/>
</dbReference>
<evidence type="ECO:0000256" key="6">
    <source>
        <dbReference type="ARBA" id="ARBA00022516"/>
    </source>
</evidence>
<evidence type="ECO:0000256" key="15">
    <source>
        <dbReference type="ARBA" id="ARBA00023930"/>
    </source>
</evidence>
<dbReference type="PANTHER" id="PTHR12782">
    <property type="entry name" value="MICROSOMAL PROSTAGLANDIN E SYNTHASE-2"/>
    <property type="match status" value="1"/>
</dbReference>
<evidence type="ECO:0000256" key="2">
    <source>
        <dbReference type="ARBA" id="ARBA00007409"/>
    </source>
</evidence>
<keyword evidence="14" id="KW-0413">Isomerase</keyword>
<keyword evidence="11" id="KW-0443">Lipid metabolism</keyword>
<dbReference type="AlphaFoldDB" id="A0ABD0YHF7"/>
<evidence type="ECO:0000256" key="11">
    <source>
        <dbReference type="ARBA" id="ARBA00023098"/>
    </source>
</evidence>
<evidence type="ECO:0000256" key="1">
    <source>
        <dbReference type="ARBA" id="ARBA00004702"/>
    </source>
</evidence>
<dbReference type="SUPFAM" id="SSF52833">
    <property type="entry name" value="Thioredoxin-like"/>
    <property type="match status" value="1"/>
</dbReference>
<dbReference type="PROSITE" id="PS51354">
    <property type="entry name" value="GLUTAREDOXIN_2"/>
    <property type="match status" value="1"/>
</dbReference>
<dbReference type="Pfam" id="PF13417">
    <property type="entry name" value="GST_N_3"/>
    <property type="match status" value="1"/>
</dbReference>
<dbReference type="SFLD" id="SFLDS00019">
    <property type="entry name" value="Glutathione_Transferase_(cytos"/>
    <property type="match status" value="1"/>
</dbReference>
<dbReference type="Gene3D" id="3.40.30.10">
    <property type="entry name" value="Glutaredoxin"/>
    <property type="match status" value="1"/>
</dbReference>
<feature type="domain" description="GST N-terminal" evidence="19">
    <location>
        <begin position="2"/>
        <end position="64"/>
    </location>
</feature>
<evidence type="ECO:0000313" key="20">
    <source>
        <dbReference type="EMBL" id="KAL1130728.1"/>
    </source>
</evidence>
<evidence type="ECO:0000256" key="5">
    <source>
        <dbReference type="ARBA" id="ARBA00022501"/>
    </source>
</evidence>
<dbReference type="SFLD" id="SFLDG01203">
    <property type="entry name" value="Prostaglandin_E_synthase_like1"/>
    <property type="match status" value="1"/>
</dbReference>
<gene>
    <name evidence="20" type="ORF">AAG570_011969</name>
</gene>
<dbReference type="SUPFAM" id="SSF47616">
    <property type="entry name" value="GST C-terminal domain-like"/>
    <property type="match status" value="1"/>
</dbReference>
<dbReference type="GO" id="GO:0001516">
    <property type="term" value="P:prostaglandin biosynthetic process"/>
    <property type="evidence" value="ECO:0007669"/>
    <property type="project" value="UniProtKB-KW"/>
</dbReference>
<dbReference type="Gene3D" id="6.20.200.30">
    <property type="match status" value="1"/>
</dbReference>
<dbReference type="PANTHER" id="PTHR12782:SF5">
    <property type="entry name" value="PROSTAGLANDIN E SYNTHASE 2"/>
    <property type="match status" value="1"/>
</dbReference>
<keyword evidence="8" id="KW-0812">Transmembrane</keyword>
<name>A0ABD0YHF7_9HEMI</name>
<keyword evidence="12" id="KW-0472">Membrane</keyword>
<keyword evidence="9" id="KW-0276">Fatty acid metabolism</keyword>
<comment type="similarity">
    <text evidence="2">Belongs to the GST superfamily.</text>
</comment>
<evidence type="ECO:0000256" key="12">
    <source>
        <dbReference type="ARBA" id="ARBA00023136"/>
    </source>
</evidence>
<comment type="caution">
    <text evidence="20">The sequence shown here is derived from an EMBL/GenBank/DDBJ whole genome shotgun (WGS) entry which is preliminary data.</text>
</comment>
<comment type="catalytic activity">
    <reaction evidence="15">
        <text>prostaglandin H2 = (12S)-hydroxy-(5Z,8E,10E)-heptadecatrienoate + malonaldehyde</text>
        <dbReference type="Rhea" id="RHEA:48644"/>
        <dbReference type="ChEBI" id="CHEBI:57405"/>
        <dbReference type="ChEBI" id="CHEBI:90694"/>
        <dbReference type="ChEBI" id="CHEBI:566274"/>
    </reaction>
    <physiologicalReaction direction="left-to-right" evidence="15">
        <dbReference type="Rhea" id="RHEA:48645"/>
    </physiologicalReaction>
</comment>
<dbReference type="Proteomes" id="UP001558652">
    <property type="component" value="Unassembled WGS sequence"/>
</dbReference>
<evidence type="ECO:0000256" key="10">
    <source>
        <dbReference type="ARBA" id="ARBA00022989"/>
    </source>
</evidence>
<evidence type="ECO:0000256" key="16">
    <source>
        <dbReference type="ARBA" id="ARBA00023931"/>
    </source>
</evidence>
<reference evidence="20 21" key="1">
    <citation type="submission" date="2024-07" db="EMBL/GenBank/DDBJ databases">
        <title>Chromosome-level genome assembly of the water stick insect Ranatra chinensis (Heteroptera: Nepidae).</title>
        <authorList>
            <person name="Liu X."/>
        </authorList>
    </citation>
    <scope>NUCLEOTIDE SEQUENCE [LARGE SCALE GENOMIC DNA]</scope>
    <source>
        <strain evidence="20">Cailab_2021Rc</strain>
        <tissue evidence="20">Muscle</tissue>
    </source>
</reference>
<keyword evidence="6" id="KW-0444">Lipid biosynthesis</keyword>
<evidence type="ECO:0000256" key="4">
    <source>
        <dbReference type="ARBA" id="ARBA00019474"/>
    </source>
</evidence>
<evidence type="ECO:0000256" key="9">
    <source>
        <dbReference type="ARBA" id="ARBA00022832"/>
    </source>
</evidence>
<sequence>MSCPFCCKVRAFLDYHGISYDIVEVNPVLKQQMSWTKHYKKVPILLVKVPEGYIQMNDSSTIISTMASYLRDRANSISLVEVANFYPSIDFKDEEGNLKREVLNRYFLMYQNGTTIDDTTKETIVEERKWRKWVDNVFVHTLSPNVYRTREEALEAFNWFSQVGEWEKHFTPLERKFVTYVGATAMWMIGKQIKKKYQLKDDVRESLYDGVNTWLKEVRSKKNLGDFHGGKDPDLADLAVYGVLNSIEGCQAFSDLNRVTRLAVWYEKVKQRLATPLRDNDDTSPVISITP</sequence>
<protein>
    <recommendedName>
        <fullName evidence="4">Prostaglandin E synthase 2</fullName>
        <ecNumber evidence="3">5.3.99.3</ecNumber>
    </recommendedName>
    <alternativeName>
        <fullName evidence="17">Microsomal prostaglandin E synthase 2</fullName>
    </alternativeName>
</protein>
<dbReference type="InterPro" id="IPR036282">
    <property type="entry name" value="Glutathione-S-Trfase_C_sf"/>
</dbReference>
<keyword evidence="10" id="KW-1133">Transmembrane helix</keyword>
<dbReference type="InterPro" id="IPR034335">
    <property type="entry name" value="PGES2_C"/>
</dbReference>
<evidence type="ECO:0000256" key="8">
    <source>
        <dbReference type="ARBA" id="ARBA00022692"/>
    </source>
</evidence>
<dbReference type="Gene3D" id="1.20.1050.10">
    <property type="match status" value="1"/>
</dbReference>
<organism evidence="20 21">
    <name type="scientific">Ranatra chinensis</name>
    <dbReference type="NCBI Taxonomy" id="642074"/>
    <lineage>
        <taxon>Eukaryota</taxon>
        <taxon>Metazoa</taxon>
        <taxon>Ecdysozoa</taxon>
        <taxon>Arthropoda</taxon>
        <taxon>Hexapoda</taxon>
        <taxon>Insecta</taxon>
        <taxon>Pterygota</taxon>
        <taxon>Neoptera</taxon>
        <taxon>Paraneoptera</taxon>
        <taxon>Hemiptera</taxon>
        <taxon>Heteroptera</taxon>
        <taxon>Panheteroptera</taxon>
        <taxon>Nepomorpha</taxon>
        <taxon>Nepidae</taxon>
        <taxon>Ranatrinae</taxon>
        <taxon>Ranatra</taxon>
    </lineage>
</organism>
<dbReference type="InterPro" id="IPR034334">
    <property type="entry name" value="PGES2"/>
</dbReference>
<dbReference type="GO" id="GO:0012505">
    <property type="term" value="C:endomembrane system"/>
    <property type="evidence" value="ECO:0007669"/>
    <property type="project" value="UniProtKB-SubCell"/>
</dbReference>
<dbReference type="InterPro" id="IPR004045">
    <property type="entry name" value="Glutathione_S-Trfase_N"/>
</dbReference>
<keyword evidence="21" id="KW-1185">Reference proteome</keyword>
<dbReference type="CDD" id="cd03197">
    <property type="entry name" value="GST_C_mPGES2"/>
    <property type="match status" value="1"/>
</dbReference>
<evidence type="ECO:0000256" key="14">
    <source>
        <dbReference type="ARBA" id="ARBA00023235"/>
    </source>
</evidence>
<dbReference type="InterPro" id="IPR036249">
    <property type="entry name" value="Thioredoxin-like_sf"/>
</dbReference>
<dbReference type="InterPro" id="IPR040079">
    <property type="entry name" value="Glutathione_S-Trfase"/>
</dbReference>
<dbReference type="EMBL" id="JBFDAA010000007">
    <property type="protein sequence ID" value="KAL1130728.1"/>
    <property type="molecule type" value="Genomic_DNA"/>
</dbReference>
<evidence type="ECO:0000256" key="13">
    <source>
        <dbReference type="ARBA" id="ARBA00023160"/>
    </source>
</evidence>
<proteinExistence type="inferred from homology"/>